<dbReference type="InterPro" id="IPR000845">
    <property type="entry name" value="Nucleoside_phosphorylase_d"/>
</dbReference>
<keyword evidence="8" id="KW-1185">Reference proteome</keyword>
<dbReference type="NCBIfam" id="TIGR01697">
    <property type="entry name" value="PNPH-PUNA-XAPA"/>
    <property type="match status" value="1"/>
</dbReference>
<dbReference type="InterPro" id="IPR011268">
    <property type="entry name" value="Purine_phosphorylase"/>
</dbReference>
<dbReference type="PANTHER" id="PTHR11904:SF9">
    <property type="entry name" value="PURINE NUCLEOSIDE PHOSPHORYLASE-RELATED"/>
    <property type="match status" value="1"/>
</dbReference>
<dbReference type="InterPro" id="IPR035994">
    <property type="entry name" value="Nucleoside_phosphorylase_sf"/>
</dbReference>
<keyword evidence="3 5" id="KW-0328">Glycosyltransferase</keyword>
<evidence type="ECO:0000313" key="8">
    <source>
        <dbReference type="Proteomes" id="UP000737171"/>
    </source>
</evidence>
<dbReference type="Gene3D" id="3.40.50.1580">
    <property type="entry name" value="Nucleoside phosphorylase domain"/>
    <property type="match status" value="1"/>
</dbReference>
<evidence type="ECO:0000256" key="3">
    <source>
        <dbReference type="ARBA" id="ARBA00022676"/>
    </source>
</evidence>
<evidence type="ECO:0000259" key="6">
    <source>
        <dbReference type="Pfam" id="PF01048"/>
    </source>
</evidence>
<comment type="function">
    <text evidence="5">The purine nucleoside phosphorylases catalyze the phosphorolytic breakdown of the N-glycosidic bond in the beta-(deoxy)ribonucleoside molecules, with the formation of the corresponding free purine bases and pentose-1-phosphate.</text>
</comment>
<dbReference type="EC" id="2.4.2.1" evidence="5"/>
<comment type="caution">
    <text evidence="7">The sequence shown here is derived from an EMBL/GenBank/DDBJ whole genome shotgun (WGS) entry which is preliminary data.</text>
</comment>
<dbReference type="EMBL" id="JABRWJ010000006">
    <property type="protein sequence ID" value="NRF69237.1"/>
    <property type="molecule type" value="Genomic_DNA"/>
</dbReference>
<evidence type="ECO:0000313" key="7">
    <source>
        <dbReference type="EMBL" id="NRF69237.1"/>
    </source>
</evidence>
<proteinExistence type="inferred from homology"/>
<accession>A0ABX2EKQ5</accession>
<sequence length="270" mass="28234">MSLQPAISDSAARIRATGRAPQLAIVLGSGWDGISSAVDDPLDIPYGELPAFPKLAIAGHAGVLRLGRIGGREVALLRGRKHTYESGDAAAMKGALRTLAAIGCGTVLLTNAAGSLDPAMRPGSLMLIEDHLNIVQRTPLHDEPGNERFVNMADAYDPALRRQAKDAAAAAGITLHQGVYAWVLGPQFETPAEIRMLQRLGAQAVGMSTVAETILCRHAGLKVLGISMLTNMGCGMEAEVLSHAHTLNTADATRDTAAKALQAIIPALSI</sequence>
<dbReference type="NCBIfam" id="NF006054">
    <property type="entry name" value="PRK08202.1"/>
    <property type="match status" value="1"/>
</dbReference>
<keyword evidence="4 5" id="KW-0808">Transferase</keyword>
<dbReference type="Pfam" id="PF01048">
    <property type="entry name" value="PNP_UDP_1"/>
    <property type="match status" value="1"/>
</dbReference>
<dbReference type="CDD" id="cd09009">
    <property type="entry name" value="PNP-EcPNPII_like"/>
    <property type="match status" value="1"/>
</dbReference>
<dbReference type="Proteomes" id="UP000737171">
    <property type="component" value="Unassembled WGS sequence"/>
</dbReference>
<dbReference type="PANTHER" id="PTHR11904">
    <property type="entry name" value="METHYLTHIOADENOSINE/PURINE NUCLEOSIDE PHOSPHORYLASE"/>
    <property type="match status" value="1"/>
</dbReference>
<evidence type="ECO:0000256" key="4">
    <source>
        <dbReference type="ARBA" id="ARBA00022679"/>
    </source>
</evidence>
<evidence type="ECO:0000256" key="5">
    <source>
        <dbReference type="PIRNR" id="PIRNR000477"/>
    </source>
</evidence>
<evidence type="ECO:0000256" key="2">
    <source>
        <dbReference type="ARBA" id="ARBA00006751"/>
    </source>
</evidence>
<gene>
    <name evidence="7" type="ORF">HLB44_19760</name>
</gene>
<name>A0ABX2EKQ5_9BURK</name>
<protein>
    <recommendedName>
        <fullName evidence="5">Purine nucleoside phosphorylase</fullName>
        <ecNumber evidence="5">2.4.2.1</ecNumber>
    </recommendedName>
    <alternativeName>
        <fullName evidence="5">Inosine-guanosine phosphorylase</fullName>
    </alternativeName>
</protein>
<reference evidence="7 8" key="1">
    <citation type="submission" date="2020-05" db="EMBL/GenBank/DDBJ databases">
        <title>Aquincola sp. isolate from soil.</title>
        <authorList>
            <person name="Han J."/>
            <person name="Kim D.-U."/>
        </authorList>
    </citation>
    <scope>NUCLEOTIDE SEQUENCE [LARGE SCALE GENOMIC DNA]</scope>
    <source>
        <strain evidence="7 8">S2</strain>
    </source>
</reference>
<dbReference type="SUPFAM" id="SSF53167">
    <property type="entry name" value="Purine and uridine phosphorylases"/>
    <property type="match status" value="1"/>
</dbReference>
<comment type="similarity">
    <text evidence="2 5">Belongs to the PNP/MTAP phosphorylase family.</text>
</comment>
<dbReference type="PIRSF" id="PIRSF000477">
    <property type="entry name" value="PurNPase"/>
    <property type="match status" value="1"/>
</dbReference>
<feature type="domain" description="Nucleoside phosphorylase" evidence="6">
    <location>
        <begin position="23"/>
        <end position="265"/>
    </location>
</feature>
<dbReference type="RefSeq" id="WP_173125774.1">
    <property type="nucleotide sequence ID" value="NZ_JABRWJ010000006.1"/>
</dbReference>
<comment type="pathway">
    <text evidence="1 5">Purine metabolism; purine nucleoside salvage.</text>
</comment>
<evidence type="ECO:0000256" key="1">
    <source>
        <dbReference type="ARBA" id="ARBA00005058"/>
    </source>
</evidence>
<dbReference type="GO" id="GO:0004731">
    <property type="term" value="F:purine-nucleoside phosphorylase activity"/>
    <property type="evidence" value="ECO:0007669"/>
    <property type="project" value="UniProtKB-EC"/>
</dbReference>
<organism evidence="7 8">
    <name type="scientific">Pseudaquabacterium terrae</name>
    <dbReference type="NCBI Taxonomy" id="2732868"/>
    <lineage>
        <taxon>Bacteria</taxon>
        <taxon>Pseudomonadati</taxon>
        <taxon>Pseudomonadota</taxon>
        <taxon>Betaproteobacteria</taxon>
        <taxon>Burkholderiales</taxon>
        <taxon>Sphaerotilaceae</taxon>
        <taxon>Pseudaquabacterium</taxon>
    </lineage>
</organism>